<organism evidence="1 2">
    <name type="scientific">Auriscalpium vulgare</name>
    <dbReference type="NCBI Taxonomy" id="40419"/>
    <lineage>
        <taxon>Eukaryota</taxon>
        <taxon>Fungi</taxon>
        <taxon>Dikarya</taxon>
        <taxon>Basidiomycota</taxon>
        <taxon>Agaricomycotina</taxon>
        <taxon>Agaricomycetes</taxon>
        <taxon>Russulales</taxon>
        <taxon>Auriscalpiaceae</taxon>
        <taxon>Auriscalpium</taxon>
    </lineage>
</organism>
<reference evidence="1" key="1">
    <citation type="submission" date="2021-02" db="EMBL/GenBank/DDBJ databases">
        <authorList>
            <consortium name="DOE Joint Genome Institute"/>
            <person name="Ahrendt S."/>
            <person name="Looney B.P."/>
            <person name="Miyauchi S."/>
            <person name="Morin E."/>
            <person name="Drula E."/>
            <person name="Courty P.E."/>
            <person name="Chicoki N."/>
            <person name="Fauchery L."/>
            <person name="Kohler A."/>
            <person name="Kuo A."/>
            <person name="Labutti K."/>
            <person name="Pangilinan J."/>
            <person name="Lipzen A."/>
            <person name="Riley R."/>
            <person name="Andreopoulos W."/>
            <person name="He G."/>
            <person name="Johnson J."/>
            <person name="Barry K.W."/>
            <person name="Grigoriev I.V."/>
            <person name="Nagy L."/>
            <person name="Hibbett D."/>
            <person name="Henrissat B."/>
            <person name="Matheny P.B."/>
            <person name="Labbe J."/>
            <person name="Martin F."/>
        </authorList>
    </citation>
    <scope>NUCLEOTIDE SEQUENCE</scope>
    <source>
        <strain evidence="1">FP105234-sp</strain>
    </source>
</reference>
<evidence type="ECO:0000313" key="2">
    <source>
        <dbReference type="Proteomes" id="UP000814033"/>
    </source>
</evidence>
<reference evidence="1" key="2">
    <citation type="journal article" date="2022" name="New Phytol.">
        <title>Evolutionary transition to the ectomycorrhizal habit in the genomes of a hyperdiverse lineage of mushroom-forming fungi.</title>
        <authorList>
            <person name="Looney B."/>
            <person name="Miyauchi S."/>
            <person name="Morin E."/>
            <person name="Drula E."/>
            <person name="Courty P.E."/>
            <person name="Kohler A."/>
            <person name="Kuo A."/>
            <person name="LaButti K."/>
            <person name="Pangilinan J."/>
            <person name="Lipzen A."/>
            <person name="Riley R."/>
            <person name="Andreopoulos W."/>
            <person name="He G."/>
            <person name="Johnson J."/>
            <person name="Nolan M."/>
            <person name="Tritt A."/>
            <person name="Barry K.W."/>
            <person name="Grigoriev I.V."/>
            <person name="Nagy L.G."/>
            <person name="Hibbett D."/>
            <person name="Henrissat B."/>
            <person name="Matheny P.B."/>
            <person name="Labbe J."/>
            <person name="Martin F.M."/>
        </authorList>
    </citation>
    <scope>NUCLEOTIDE SEQUENCE</scope>
    <source>
        <strain evidence="1">FP105234-sp</strain>
    </source>
</reference>
<gene>
    <name evidence="1" type="ORF">FA95DRAFT_1487340</name>
</gene>
<protein>
    <submittedName>
        <fullName evidence="1">Carbon-nitrogen hydrolase</fullName>
    </submittedName>
</protein>
<dbReference type="Proteomes" id="UP000814033">
    <property type="component" value="Unassembled WGS sequence"/>
</dbReference>
<name>A0ACB8S3H3_9AGAM</name>
<accession>A0ACB8S3H3</accession>
<comment type="caution">
    <text evidence="1">The sequence shown here is derived from an EMBL/GenBank/DDBJ whole genome shotgun (WGS) entry which is preliminary data.</text>
</comment>
<keyword evidence="2" id="KW-1185">Reference proteome</keyword>
<dbReference type="EMBL" id="MU275862">
    <property type="protein sequence ID" value="KAI0050415.1"/>
    <property type="molecule type" value="Genomic_DNA"/>
</dbReference>
<sequence length="303" mass="33205">MSHARLKIAVVQFSPKIGRVEENIRRAEKICADIQPRSVDLLCLPEMSFSGYVFANSKAISPVLESPQTGPTSVFCAQLAARLQCHVAAGYPERLEPNEQCPGNDNDGNPVDLVGANSAVLYGPEGTWIGNYRKTNLFRVDKSWAKPGTGFATYHLPPPLGTVTVGICMDLNSFLPDQHWAIDGPYEIAQHCIDTDTNVLLLLNAWLDSQEDQDSDEDWPTLNFWAARLRPLWNTVDEPSDGVDVPGSHAPTTTVVICNRTGDENGSLFAGSSSLFHLQRGAGKARLVEVMGRTEEGLRTWTV</sequence>
<keyword evidence="1" id="KW-0378">Hydrolase</keyword>
<proteinExistence type="predicted"/>
<evidence type="ECO:0000313" key="1">
    <source>
        <dbReference type="EMBL" id="KAI0050415.1"/>
    </source>
</evidence>